<dbReference type="Gene3D" id="1.10.10.10">
    <property type="entry name" value="Winged helix-like DNA-binding domain superfamily/Winged helix DNA-binding domain"/>
    <property type="match status" value="1"/>
</dbReference>
<dbReference type="Pfam" id="PF12802">
    <property type="entry name" value="MarR_2"/>
    <property type="match status" value="1"/>
</dbReference>
<feature type="domain" description="HTH marR-type" evidence="1">
    <location>
        <begin position="7"/>
        <end position="139"/>
    </location>
</feature>
<organism evidence="2 3">
    <name type="scientific">Thalassospira marina</name>
    <dbReference type="NCBI Taxonomy" id="2048283"/>
    <lineage>
        <taxon>Bacteria</taxon>
        <taxon>Pseudomonadati</taxon>
        <taxon>Pseudomonadota</taxon>
        <taxon>Alphaproteobacteria</taxon>
        <taxon>Rhodospirillales</taxon>
        <taxon>Thalassospiraceae</taxon>
        <taxon>Thalassospira</taxon>
    </lineage>
</organism>
<dbReference type="Proteomes" id="UP000233597">
    <property type="component" value="Unassembled WGS sequence"/>
</dbReference>
<evidence type="ECO:0000313" key="2">
    <source>
        <dbReference type="EMBL" id="PKR53118.1"/>
    </source>
</evidence>
<dbReference type="GO" id="GO:0003700">
    <property type="term" value="F:DNA-binding transcription factor activity"/>
    <property type="evidence" value="ECO:0007669"/>
    <property type="project" value="InterPro"/>
</dbReference>
<dbReference type="PANTHER" id="PTHR33164">
    <property type="entry name" value="TRANSCRIPTIONAL REGULATOR, MARR FAMILY"/>
    <property type="match status" value="1"/>
</dbReference>
<evidence type="ECO:0000259" key="1">
    <source>
        <dbReference type="PROSITE" id="PS50995"/>
    </source>
</evidence>
<proteinExistence type="predicted"/>
<dbReference type="AlphaFoldDB" id="A0A2N3KRD0"/>
<dbReference type="PANTHER" id="PTHR33164:SF13">
    <property type="entry name" value="4-HYDROXYPHENYLACETATE CATABOLISM PROTEIN"/>
    <property type="match status" value="1"/>
</dbReference>
<dbReference type="InterPro" id="IPR036390">
    <property type="entry name" value="WH_DNA-bd_sf"/>
</dbReference>
<protein>
    <submittedName>
        <fullName evidence="2">MarR family transcriptional regulator</fullName>
    </submittedName>
</protein>
<dbReference type="SMART" id="SM00347">
    <property type="entry name" value="HTH_MARR"/>
    <property type="match status" value="1"/>
</dbReference>
<dbReference type="EMBL" id="NWTK01000010">
    <property type="protein sequence ID" value="PKR53118.1"/>
    <property type="molecule type" value="Genomic_DNA"/>
</dbReference>
<gene>
    <name evidence="2" type="ORF">COO20_15720</name>
</gene>
<dbReference type="PROSITE" id="PS50995">
    <property type="entry name" value="HTH_MARR_2"/>
    <property type="match status" value="1"/>
</dbReference>
<reference evidence="2 3" key="1">
    <citation type="submission" date="2017-09" db="EMBL/GenBank/DDBJ databases">
        <title>Biodiversity and function of Thalassospira species in the particle-attached aromatic-hydrocarbon-degrading consortia from the surface seawater of the South China Sea.</title>
        <authorList>
            <person name="Dong C."/>
            <person name="Liu R."/>
            <person name="Shao Z."/>
        </authorList>
    </citation>
    <scope>NUCLEOTIDE SEQUENCE [LARGE SCALE GENOMIC DNA]</scope>
    <source>
        <strain evidence="2 3">CSC1P2</strain>
    </source>
</reference>
<dbReference type="SUPFAM" id="SSF46785">
    <property type="entry name" value="Winged helix' DNA-binding domain"/>
    <property type="match status" value="1"/>
</dbReference>
<comment type="caution">
    <text evidence="2">The sequence shown here is derived from an EMBL/GenBank/DDBJ whole genome shotgun (WGS) entry which is preliminary data.</text>
</comment>
<sequence length="147" mass="16401">MTDWDMFESPAPLINMASRAYSRIAEKRLRQLGFGVGQIPVLFLLRGGNALSQKELAQFAKIEQPSMAQILSRMQRDGLIIRTPDPKDARSSLISLTPETLAKLPALRAALEDGREETLKGFSSDEITTLIDLLKRLNRNLDQFSAS</sequence>
<dbReference type="GO" id="GO:0006950">
    <property type="term" value="P:response to stress"/>
    <property type="evidence" value="ECO:0007669"/>
    <property type="project" value="TreeGrafter"/>
</dbReference>
<accession>A0A2N3KRD0</accession>
<dbReference type="InterPro" id="IPR039422">
    <property type="entry name" value="MarR/SlyA-like"/>
</dbReference>
<dbReference type="PRINTS" id="PR00598">
    <property type="entry name" value="HTHMARR"/>
</dbReference>
<dbReference type="OrthoDB" id="582199at2"/>
<evidence type="ECO:0000313" key="3">
    <source>
        <dbReference type="Proteomes" id="UP000233597"/>
    </source>
</evidence>
<name>A0A2N3KRD0_9PROT</name>
<dbReference type="InterPro" id="IPR036388">
    <property type="entry name" value="WH-like_DNA-bd_sf"/>
</dbReference>
<dbReference type="RefSeq" id="WP_101268230.1">
    <property type="nucleotide sequence ID" value="NZ_NWTK01000010.1"/>
</dbReference>
<dbReference type="InterPro" id="IPR000835">
    <property type="entry name" value="HTH_MarR-typ"/>
</dbReference>